<protein>
    <submittedName>
        <fullName evidence="2">Pyridoxal-5'-phosphate-dependent protein subunit beta</fullName>
    </submittedName>
</protein>
<dbReference type="AlphaFoldDB" id="A0A7C4NMW5"/>
<accession>A0A7C4NMW5</accession>
<sequence length="374" mass="42207">MVDEQSLLFKCLRCGYEIEEGNLLQSYCPRCNGILGIEYREAVFRIVSSGKGVWRYQSLLPPIRSRVSLGEGLTPLSRVRKLLVKNERFNPTGSYADRASALIASYVKDLSVERIVAPYVRDFTRSLTYYLISLGVEVGVKVSSIFDIELDDIVFFSLKSVNIFREINTEVMYVDYVNPLTIEGLKTIVFEVYEKRVDVERIVVPAETGLLALSIQKGLRDLQISGCEFNCEVVAAKIKGIDAPLLNGVQGIHVVEVMEDEVYEAYKKFVSKGFKTKPLATLSYYVAELLGNALAVVTMGFISPSRGRSIVKKHIVEILSKKSPLTAYEIWKEKPIYTLRAIYKAVKDMETRGELCFDIAAKGKRKIKLYKICK</sequence>
<dbReference type="EMBL" id="DTBD01000076">
    <property type="protein sequence ID" value="HGQ65222.1"/>
    <property type="molecule type" value="Genomic_DNA"/>
</dbReference>
<organism evidence="2">
    <name type="scientific">Ignisphaera aggregans</name>
    <dbReference type="NCBI Taxonomy" id="334771"/>
    <lineage>
        <taxon>Archaea</taxon>
        <taxon>Thermoproteota</taxon>
        <taxon>Thermoprotei</taxon>
        <taxon>Desulfurococcales</taxon>
        <taxon>Desulfurococcaceae</taxon>
        <taxon>Ignisphaera</taxon>
    </lineage>
</organism>
<dbReference type="EMBL" id="DTCK01000046">
    <property type="protein sequence ID" value="HGQ36766.1"/>
    <property type="molecule type" value="Genomic_DNA"/>
</dbReference>
<dbReference type="Gene3D" id="3.40.50.1100">
    <property type="match status" value="2"/>
</dbReference>
<proteinExistence type="predicted"/>
<evidence type="ECO:0000313" key="1">
    <source>
        <dbReference type="EMBL" id="HGQ36766.1"/>
    </source>
</evidence>
<name>A0A7C4NMW5_9CREN</name>
<evidence type="ECO:0000313" key="2">
    <source>
        <dbReference type="EMBL" id="HGQ65222.1"/>
    </source>
</evidence>
<gene>
    <name evidence="2" type="ORF">ENU08_08270</name>
    <name evidence="1" type="ORF">ENU41_08870</name>
</gene>
<comment type="caution">
    <text evidence="2">The sequence shown here is derived from an EMBL/GenBank/DDBJ whole genome shotgun (WGS) entry which is preliminary data.</text>
</comment>
<dbReference type="InterPro" id="IPR036052">
    <property type="entry name" value="TrpB-like_PALP_sf"/>
</dbReference>
<dbReference type="SUPFAM" id="SSF53686">
    <property type="entry name" value="Tryptophan synthase beta subunit-like PLP-dependent enzymes"/>
    <property type="match status" value="1"/>
</dbReference>
<reference evidence="2" key="1">
    <citation type="journal article" date="2020" name="mSystems">
        <title>Genome- and Community-Level Interaction Insights into Carbon Utilization and Element Cycling Functions of Hydrothermarchaeota in Hydrothermal Sediment.</title>
        <authorList>
            <person name="Zhou Z."/>
            <person name="Liu Y."/>
            <person name="Xu W."/>
            <person name="Pan J."/>
            <person name="Luo Z.H."/>
            <person name="Li M."/>
        </authorList>
    </citation>
    <scope>NUCLEOTIDE SEQUENCE [LARGE SCALE GENOMIC DNA]</scope>
    <source>
        <strain evidence="2">SpSt-637</strain>
        <strain evidence="1">SpSt-667</strain>
    </source>
</reference>